<dbReference type="AlphaFoldDB" id="A0A836I4F5"/>
<dbReference type="InterPro" id="IPR040747">
    <property type="entry name" value="BILBO1_N"/>
</dbReference>
<reference evidence="4 5" key="1">
    <citation type="submission" date="2021-02" db="EMBL/GenBank/DDBJ databases">
        <title>Porcisia hertigi Genome sequencing and assembly.</title>
        <authorList>
            <person name="Almutairi H."/>
            <person name="Gatherer D."/>
        </authorList>
    </citation>
    <scope>NUCLEOTIDE SEQUENCE [LARGE SCALE GENOMIC DNA]</scope>
    <source>
        <strain evidence="4 5">C119</strain>
    </source>
</reference>
<keyword evidence="5" id="KW-1185">Reference proteome</keyword>
<name>A0A836I4F5_9TRYP</name>
<comment type="caution">
    <text evidence="4">The sequence shown here is derived from an EMBL/GenBank/DDBJ whole genome shotgun (WGS) entry which is preliminary data.</text>
</comment>
<feature type="coiled-coil region" evidence="1">
    <location>
        <begin position="186"/>
        <end position="253"/>
    </location>
</feature>
<evidence type="ECO:0000256" key="2">
    <source>
        <dbReference type="SAM" id="MobiDB-lite"/>
    </source>
</evidence>
<dbReference type="EMBL" id="JAFJZO010000036">
    <property type="protein sequence ID" value="KAG5490001.1"/>
    <property type="molecule type" value="Genomic_DNA"/>
</dbReference>
<evidence type="ECO:0000259" key="3">
    <source>
        <dbReference type="Pfam" id="PF18281"/>
    </source>
</evidence>
<dbReference type="GeneID" id="94286249"/>
<organism evidence="4 5">
    <name type="scientific">Porcisia hertigi</name>
    <dbReference type="NCBI Taxonomy" id="2761500"/>
    <lineage>
        <taxon>Eukaryota</taxon>
        <taxon>Discoba</taxon>
        <taxon>Euglenozoa</taxon>
        <taxon>Kinetoplastea</taxon>
        <taxon>Metakinetoplastina</taxon>
        <taxon>Trypanosomatida</taxon>
        <taxon>Trypanosomatidae</taxon>
        <taxon>Leishmaniinae</taxon>
        <taxon>Porcisia</taxon>
    </lineage>
</organism>
<dbReference type="Gene3D" id="3.10.20.650">
    <property type="match status" value="1"/>
</dbReference>
<evidence type="ECO:0000256" key="1">
    <source>
        <dbReference type="SAM" id="Coils"/>
    </source>
</evidence>
<feature type="domain" description="BILBO1 N-terminal" evidence="3">
    <location>
        <begin position="13"/>
        <end position="95"/>
    </location>
</feature>
<dbReference type="OrthoDB" id="266553at2759"/>
<dbReference type="Pfam" id="PF18281">
    <property type="entry name" value="BILBO1_N"/>
    <property type="match status" value="1"/>
</dbReference>
<evidence type="ECO:0000313" key="4">
    <source>
        <dbReference type="EMBL" id="KAG5490001.1"/>
    </source>
</evidence>
<sequence length="257" mass="29425">MFTLLCCADLGGEKVNLEVTLDALPASIQSLRDDLARIFSCEVQGLLALENRRDMVQPFQVMAVYIYDDVLLRWTKLKSVTQLHPYDQLYVFQPATQCHGDAQKRVPPPRQPAMSQAHSITRDSAPPASFHGNGDASSLWSSGDARTQSPAAANIDTTHKVAPTRSPARAQLEEQRLEEERLAHRLSLVRSERLRLEREAQREEEDERRQRALETDLLLKSKEEEIWSKRDALSRAEEEFRRFLAEKQQLIDHSRIL</sequence>
<evidence type="ECO:0000313" key="5">
    <source>
        <dbReference type="Proteomes" id="UP000674318"/>
    </source>
</evidence>
<keyword evidence="1" id="KW-0175">Coiled coil</keyword>
<dbReference type="KEGG" id="phet:94286249"/>
<gene>
    <name evidence="4" type="ORF">JKF63_00120</name>
</gene>
<feature type="compositionally biased region" description="Polar residues" evidence="2">
    <location>
        <begin position="135"/>
        <end position="151"/>
    </location>
</feature>
<feature type="region of interest" description="Disordered" evidence="2">
    <location>
        <begin position="100"/>
        <end position="168"/>
    </location>
</feature>
<protein>
    <recommendedName>
        <fullName evidence="3">BILBO1 N-terminal domain-containing protein</fullName>
    </recommendedName>
</protein>
<dbReference type="Proteomes" id="UP000674318">
    <property type="component" value="Unassembled WGS sequence"/>
</dbReference>
<proteinExistence type="predicted"/>
<dbReference type="RefSeq" id="XP_067752329.1">
    <property type="nucleotide sequence ID" value="XM_067896172.1"/>
</dbReference>
<accession>A0A836I4F5</accession>